<evidence type="ECO:0000259" key="2">
    <source>
        <dbReference type="Pfam" id="PF01841"/>
    </source>
</evidence>
<evidence type="ECO:0000313" key="5">
    <source>
        <dbReference type="Proteomes" id="UP000260644"/>
    </source>
</evidence>
<evidence type="ECO:0000256" key="1">
    <source>
        <dbReference type="SAM" id="Phobius"/>
    </source>
</evidence>
<dbReference type="Gene3D" id="2.60.40.3140">
    <property type="match status" value="1"/>
</dbReference>
<comment type="caution">
    <text evidence="4">The sequence shown here is derived from an EMBL/GenBank/DDBJ whole genome shotgun (WGS) entry which is preliminary data.</text>
</comment>
<dbReference type="Gene3D" id="3.10.620.30">
    <property type="match status" value="1"/>
</dbReference>
<reference evidence="4 5" key="1">
    <citation type="submission" date="2018-07" db="EMBL/GenBank/DDBJ databases">
        <title>Chitinophaga K2CV101002-2 sp. nov., isolated from a monsoon evergreen broad-leaved forest soil.</title>
        <authorList>
            <person name="Lv Y."/>
        </authorList>
    </citation>
    <scope>NUCLEOTIDE SEQUENCE [LARGE SCALE GENOMIC DNA]</scope>
    <source>
        <strain evidence="4 5">GDMCC 1.1288</strain>
    </source>
</reference>
<sequence>MRRPIAIVTMKAILLVLITLITFSVNAQKVSTSQTPGWLVKYTPDLSKKPNIKNISDGYYLLLLEEQHNEELKSVYHHYIRHIVSEAGIQNGSEISIDYDPQYEKIVFHSLVIHRDGQVINRLPSASFKQLQKEQDLSRFIYSGIYTAYHILEDVRKNDQIEYSYSIIGDNPIFNGKVDHRLYFVAFEPILNYYKNLIVSPKRNLHFKPFNNAILPTKRTENGSIIYEWNKLDVRENEQYNYLPSWYNSYNYVQVSEYNNWNEVARWALSVNGTPTPGPLLQQRINAFRQSAAGDTSLYLLLALRFVQDDIRYMGIEIGEYSHRANQPDKVLTQRFGDCKDKALLLCSMLRNYGITANLAYVSTDNKGQIKNLLPAPNAFNHVIVQVLFRGKTYWLDGTVNFQRGSLDEFCEPDYQQALVANDTTTELTPIVIRNKGSLNILETFTLPDNQYKDGSLEVVTDYNREQADIQRAEFASASMESKDESYLRYYRKLYGEVSIKDSIKVQDTVNNHNILKINESYTLNGPWKKDSTTGKLLFTLNAQSFYDALPVVSNPNRKAPVAQRYPYDLNYKIVVNTPINWTINEAPVHISNSYYKFDYIPEKGDQQITLNYHFETLSDHIPIEFIPEYVKDFKRMNEVSSMDLTWNPFLSSTSNKHTSINWLALALAPIFIMVFSWMATVYYKHSIYPSNNTEPVQIGGGLALLAIGLVFSPLMEISQFFKLPAFSYDRWIGLYAMSENINITAIQLFLIMEMIIQALLVVGSILLAVLFFNRRDTFPITLATYYFADILFIFIDQHLNNYLFKSSTDNAINNYYILFPLIKMAIWIPYIRMSDRGKSTFVIPYNKPDYN</sequence>
<feature type="domain" description="DUF3857" evidence="3">
    <location>
        <begin position="74"/>
        <end position="230"/>
    </location>
</feature>
<feature type="domain" description="Transglutaminase-like" evidence="2">
    <location>
        <begin position="308"/>
        <end position="395"/>
    </location>
</feature>
<name>A0A3E1YBE5_9BACT</name>
<dbReference type="Proteomes" id="UP000260644">
    <property type="component" value="Unassembled WGS sequence"/>
</dbReference>
<protein>
    <submittedName>
        <fullName evidence="4">DUF3857 domain-containing protein</fullName>
    </submittedName>
</protein>
<dbReference type="InterPro" id="IPR019690">
    <property type="entry name" value="DUF2569"/>
</dbReference>
<dbReference type="SUPFAM" id="SSF54001">
    <property type="entry name" value="Cysteine proteinases"/>
    <property type="match status" value="1"/>
</dbReference>
<proteinExistence type="predicted"/>
<feature type="transmembrane region" description="Helical" evidence="1">
    <location>
        <begin position="816"/>
        <end position="832"/>
    </location>
</feature>
<feature type="transmembrane region" description="Helical" evidence="1">
    <location>
        <begin position="696"/>
        <end position="716"/>
    </location>
</feature>
<keyword evidence="1" id="KW-1133">Transmembrane helix</keyword>
<dbReference type="AlphaFoldDB" id="A0A3E1YBE5"/>
<dbReference type="EMBL" id="QPMM01000004">
    <property type="protein sequence ID" value="RFS23330.1"/>
    <property type="molecule type" value="Genomic_DNA"/>
</dbReference>
<keyword evidence="5" id="KW-1185">Reference proteome</keyword>
<dbReference type="Pfam" id="PF12969">
    <property type="entry name" value="DUF3857"/>
    <property type="match status" value="1"/>
</dbReference>
<dbReference type="RefSeq" id="WP_116975523.1">
    <property type="nucleotide sequence ID" value="NZ_QPMM01000004.1"/>
</dbReference>
<evidence type="ECO:0000259" key="3">
    <source>
        <dbReference type="Pfam" id="PF12969"/>
    </source>
</evidence>
<dbReference type="Gene3D" id="2.60.120.1130">
    <property type="match status" value="1"/>
</dbReference>
<dbReference type="InterPro" id="IPR002931">
    <property type="entry name" value="Transglutaminase-like"/>
</dbReference>
<feature type="transmembrane region" description="Helical" evidence="1">
    <location>
        <begin position="779"/>
        <end position="796"/>
    </location>
</feature>
<keyword evidence="1" id="KW-0812">Transmembrane</keyword>
<feature type="transmembrane region" description="Helical" evidence="1">
    <location>
        <begin position="746"/>
        <end position="772"/>
    </location>
</feature>
<organism evidence="4 5">
    <name type="scientific">Chitinophaga silvatica</name>
    <dbReference type="NCBI Taxonomy" id="2282649"/>
    <lineage>
        <taxon>Bacteria</taxon>
        <taxon>Pseudomonadati</taxon>
        <taxon>Bacteroidota</taxon>
        <taxon>Chitinophagia</taxon>
        <taxon>Chitinophagales</taxon>
        <taxon>Chitinophagaceae</taxon>
        <taxon>Chitinophaga</taxon>
    </lineage>
</organism>
<evidence type="ECO:0000313" key="4">
    <source>
        <dbReference type="EMBL" id="RFS23330.1"/>
    </source>
</evidence>
<keyword evidence="1" id="KW-0472">Membrane</keyword>
<dbReference type="Pfam" id="PF01841">
    <property type="entry name" value="Transglut_core"/>
    <property type="match status" value="1"/>
</dbReference>
<dbReference type="Pfam" id="PF10754">
    <property type="entry name" value="DUF2569"/>
    <property type="match status" value="1"/>
</dbReference>
<gene>
    <name evidence="4" type="ORF">DVR12_09950</name>
</gene>
<dbReference type="InterPro" id="IPR024618">
    <property type="entry name" value="DUF3857"/>
</dbReference>
<dbReference type="InterPro" id="IPR038765">
    <property type="entry name" value="Papain-like_cys_pep_sf"/>
</dbReference>
<feature type="transmembrane region" description="Helical" evidence="1">
    <location>
        <begin position="663"/>
        <end position="684"/>
    </location>
</feature>
<accession>A0A3E1YBE5</accession>
<dbReference type="OrthoDB" id="98874at2"/>